<sequence>MDLYIDKENTLSFIDSREDELYIDCEKLLKKQLDVKFNFPKEDLQADPKLMKWFQKNFTQGVSKSMIYFDTGFPEKPLKPESTNTFNIDQLSSVYLLDDKDVPIFKVNGNIMIGGVGEEINTLQNLFFNQRDYLFDKTWKIGSNSFQKWSDLEPFSLPLTDILIVDPYVLCSQADCHNNLLPFLKSLVKCTKAKIDIVIYTNKEKCIDYNIIAPVLKTTVKNITGTNPNLTIVTYTDRRGVPSRGEHDRTILMNYKRIKSGDTFNYFKSDGSIQTKGRELQYLSLARRENHELAKELINDLQGNVDFFKRNHTNINGDKKSNFLNFN</sequence>
<protein>
    <submittedName>
        <fullName evidence="1">Uncharacterized protein</fullName>
    </submittedName>
</protein>
<dbReference type="EMBL" id="JBHSAS010000032">
    <property type="protein sequence ID" value="MFC4029348.1"/>
    <property type="molecule type" value="Genomic_DNA"/>
</dbReference>
<evidence type="ECO:0000313" key="2">
    <source>
        <dbReference type="Proteomes" id="UP001595793"/>
    </source>
</evidence>
<comment type="caution">
    <text evidence="1">The sequence shown here is derived from an EMBL/GenBank/DDBJ whole genome shotgun (WGS) entry which is preliminary data.</text>
</comment>
<organism evidence="1 2">
    <name type="scientific">Zunongwangia endophytica</name>
    <dbReference type="NCBI Taxonomy" id="1808945"/>
    <lineage>
        <taxon>Bacteria</taxon>
        <taxon>Pseudomonadati</taxon>
        <taxon>Bacteroidota</taxon>
        <taxon>Flavobacteriia</taxon>
        <taxon>Flavobacteriales</taxon>
        <taxon>Flavobacteriaceae</taxon>
        <taxon>Zunongwangia</taxon>
    </lineage>
</organism>
<name>A0ABV8HBL3_9FLAO</name>
<proteinExistence type="predicted"/>
<accession>A0ABV8HBL3</accession>
<evidence type="ECO:0000313" key="1">
    <source>
        <dbReference type="EMBL" id="MFC4029348.1"/>
    </source>
</evidence>
<reference evidence="2" key="1">
    <citation type="journal article" date="2019" name="Int. J. Syst. Evol. Microbiol.">
        <title>The Global Catalogue of Microorganisms (GCM) 10K type strain sequencing project: providing services to taxonomists for standard genome sequencing and annotation.</title>
        <authorList>
            <consortium name="The Broad Institute Genomics Platform"/>
            <consortium name="The Broad Institute Genome Sequencing Center for Infectious Disease"/>
            <person name="Wu L."/>
            <person name="Ma J."/>
        </authorList>
    </citation>
    <scope>NUCLEOTIDE SEQUENCE [LARGE SCALE GENOMIC DNA]</scope>
    <source>
        <strain evidence="2">CECT 9128</strain>
    </source>
</reference>
<dbReference type="Proteomes" id="UP001595793">
    <property type="component" value="Unassembled WGS sequence"/>
</dbReference>
<gene>
    <name evidence="1" type="ORF">ACFOS1_18155</name>
</gene>
<keyword evidence="2" id="KW-1185">Reference proteome</keyword>
<dbReference type="RefSeq" id="WP_290233071.1">
    <property type="nucleotide sequence ID" value="NZ_JAUFPZ010000002.1"/>
</dbReference>